<reference evidence="9" key="2">
    <citation type="submission" date="2025-09" db="UniProtKB">
        <authorList>
            <consortium name="Ensembl"/>
        </authorList>
    </citation>
    <scope>IDENTIFICATION</scope>
</reference>
<evidence type="ECO:0000313" key="9">
    <source>
        <dbReference type="Ensembl" id="ENSCPRP00005004502.1"/>
    </source>
</evidence>
<protein>
    <submittedName>
        <fullName evidence="9">Pentraxin 4</fullName>
    </submittedName>
</protein>
<dbReference type="InterPro" id="IPR013320">
    <property type="entry name" value="ConA-like_dom_sf"/>
</dbReference>
<evidence type="ECO:0000313" key="10">
    <source>
        <dbReference type="Proteomes" id="UP000594220"/>
    </source>
</evidence>
<comment type="caution">
    <text evidence="6">Lacks conserved residue(s) required for the propagation of feature annotation.</text>
</comment>
<dbReference type="AlphaFoldDB" id="A0A7M4FSM5"/>
<dbReference type="GeneTree" id="ENSGT01060000248575"/>
<dbReference type="Ensembl" id="ENSCPRT00005005280.1">
    <property type="protein sequence ID" value="ENSCPRP00005004502.1"/>
    <property type="gene ID" value="ENSCPRG00005003274.1"/>
</dbReference>
<dbReference type="SMART" id="SM00159">
    <property type="entry name" value="PTX"/>
    <property type="match status" value="1"/>
</dbReference>
<dbReference type="InterPro" id="IPR051360">
    <property type="entry name" value="Neuronal_Pentraxin_Related"/>
</dbReference>
<feature type="region of interest" description="Disordered" evidence="7">
    <location>
        <begin position="196"/>
        <end position="218"/>
    </location>
</feature>
<keyword evidence="5" id="KW-0325">Glycoprotein</keyword>
<evidence type="ECO:0000259" key="8">
    <source>
        <dbReference type="PROSITE" id="PS51828"/>
    </source>
</evidence>
<keyword evidence="4" id="KW-1015">Disulfide bond</keyword>
<reference evidence="9" key="1">
    <citation type="submission" date="2025-08" db="UniProtKB">
        <authorList>
            <consortium name="Ensembl"/>
        </authorList>
    </citation>
    <scope>IDENTIFICATION</scope>
</reference>
<evidence type="ECO:0000256" key="2">
    <source>
        <dbReference type="ARBA" id="ARBA00022723"/>
    </source>
</evidence>
<feature type="region of interest" description="Disordered" evidence="7">
    <location>
        <begin position="118"/>
        <end position="138"/>
    </location>
</feature>
<evidence type="ECO:0000256" key="5">
    <source>
        <dbReference type="ARBA" id="ARBA00023180"/>
    </source>
</evidence>
<gene>
    <name evidence="9" type="primary">PTX4</name>
</gene>
<evidence type="ECO:0000256" key="7">
    <source>
        <dbReference type="SAM" id="MobiDB-lite"/>
    </source>
</evidence>
<dbReference type="PANTHER" id="PTHR19277:SF122">
    <property type="entry name" value="PENTRAXIN-4"/>
    <property type="match status" value="1"/>
</dbReference>
<dbReference type="OMA" id="CSWVRTS"/>
<dbReference type="Proteomes" id="UP000594220">
    <property type="component" value="Unplaced"/>
</dbReference>
<name>A0A7M4FSM5_CROPO</name>
<comment type="cofactor">
    <cofactor evidence="1">
        <name>Ca(2+)</name>
        <dbReference type="ChEBI" id="CHEBI:29108"/>
    </cofactor>
</comment>
<evidence type="ECO:0000256" key="1">
    <source>
        <dbReference type="ARBA" id="ARBA00001913"/>
    </source>
</evidence>
<keyword evidence="3" id="KW-0106">Calcium</keyword>
<dbReference type="PRINTS" id="PR00895">
    <property type="entry name" value="PENTAXIN"/>
</dbReference>
<keyword evidence="2" id="KW-0479">Metal-binding</keyword>
<organism evidence="9 10">
    <name type="scientific">Crocodylus porosus</name>
    <name type="common">Saltwater crocodile</name>
    <name type="synonym">Estuarine crocodile</name>
    <dbReference type="NCBI Taxonomy" id="8502"/>
    <lineage>
        <taxon>Eukaryota</taxon>
        <taxon>Metazoa</taxon>
        <taxon>Chordata</taxon>
        <taxon>Craniata</taxon>
        <taxon>Vertebrata</taxon>
        <taxon>Euteleostomi</taxon>
        <taxon>Archelosauria</taxon>
        <taxon>Archosauria</taxon>
        <taxon>Crocodylia</taxon>
        <taxon>Longirostres</taxon>
        <taxon>Crocodylidae</taxon>
        <taxon>Crocodylus</taxon>
    </lineage>
</organism>
<evidence type="ECO:0000256" key="4">
    <source>
        <dbReference type="ARBA" id="ARBA00023157"/>
    </source>
</evidence>
<dbReference type="Pfam" id="PF00354">
    <property type="entry name" value="Pentaxin"/>
    <property type="match status" value="1"/>
</dbReference>
<keyword evidence="10" id="KW-1185">Reference proteome</keyword>
<dbReference type="PANTHER" id="PTHR19277">
    <property type="entry name" value="PENTRAXIN"/>
    <property type="match status" value="1"/>
</dbReference>
<dbReference type="SUPFAM" id="SSF49899">
    <property type="entry name" value="Concanavalin A-like lectins/glucanases"/>
    <property type="match status" value="1"/>
</dbReference>
<dbReference type="InterPro" id="IPR001759">
    <property type="entry name" value="PTX_dom"/>
</dbReference>
<feature type="domain" description="Pentraxin (PTX)" evidence="8">
    <location>
        <begin position="237"/>
        <end position="440"/>
    </location>
</feature>
<dbReference type="PROSITE" id="PS51828">
    <property type="entry name" value="PTX_2"/>
    <property type="match status" value="1"/>
</dbReference>
<dbReference type="Gene3D" id="2.60.120.200">
    <property type="match status" value="1"/>
</dbReference>
<proteinExistence type="predicted"/>
<accession>A0A7M4FSM5</accession>
<evidence type="ECO:0000256" key="3">
    <source>
        <dbReference type="ARBA" id="ARBA00022837"/>
    </source>
</evidence>
<sequence>MLLAVSALQHRVGDVLSGHSSLVQCNDFCSCLGVLQFRRFQEVTLMRLQGIAGNYNISYNIDTRFQHLAKQYSGMVSALNESHTALQGDLDHLKIWMKKLQKKTRKLDLKISSLEESVSKQSQQRTGEKQQQEAISSLHASSSSLQKELVNLQEASQSQATKLGALEHLLQSTAHKEALSPQHLPATQLLNQAPQGKQLEAEGSQTQSLKKLHTKHRQRKKLTPQPTEWFFLVFCNVGSMLLFPNVSTENFATLTPGFKASLYELSLCSWVSTPSSYLGTILSYAMEENDNKLVLHGRNARVHGSIHFVIGDPAFRELPVGQLLDSRWHHLCIIWSSVQGQYWFYVNRRLVSMGSKFQKGYVIPPGGSLILGQEQDVVGGGFDPSEAFVGHLAGLAIWNRALSPGEVSGIATGKGLPHGVILTLADISLHGGVQKVNCTCLEHCL</sequence>
<dbReference type="GO" id="GO:0046872">
    <property type="term" value="F:metal ion binding"/>
    <property type="evidence" value="ECO:0007669"/>
    <property type="project" value="UniProtKB-KW"/>
</dbReference>
<evidence type="ECO:0000256" key="6">
    <source>
        <dbReference type="PROSITE-ProRule" id="PRU01172"/>
    </source>
</evidence>